<evidence type="ECO:0000259" key="7">
    <source>
        <dbReference type="PROSITE" id="PS50110"/>
    </source>
</evidence>
<keyword evidence="5" id="KW-0175">Coiled coil</keyword>
<dbReference type="CDD" id="cd00082">
    <property type="entry name" value="HisKA"/>
    <property type="match status" value="1"/>
</dbReference>
<dbReference type="InterPro" id="IPR035965">
    <property type="entry name" value="PAS-like_dom_sf"/>
</dbReference>
<comment type="catalytic activity">
    <reaction evidence="1">
        <text>ATP + protein L-histidine = ADP + protein N-phospho-L-histidine.</text>
        <dbReference type="EC" id="2.7.13.3"/>
    </reaction>
</comment>
<evidence type="ECO:0000256" key="1">
    <source>
        <dbReference type="ARBA" id="ARBA00000085"/>
    </source>
</evidence>
<dbReference type="SMART" id="SM00086">
    <property type="entry name" value="PAC"/>
    <property type="match status" value="2"/>
</dbReference>
<dbReference type="PROSITE" id="PS50113">
    <property type="entry name" value="PAC"/>
    <property type="match status" value="2"/>
</dbReference>
<evidence type="ECO:0000259" key="8">
    <source>
        <dbReference type="PROSITE" id="PS50112"/>
    </source>
</evidence>
<dbReference type="EC" id="2.7.13.3" evidence="2"/>
<dbReference type="SMART" id="SM00091">
    <property type="entry name" value="PAS"/>
    <property type="match status" value="2"/>
</dbReference>
<feature type="modified residue" description="4-aspartylphosphate" evidence="4">
    <location>
        <position position="703"/>
    </location>
</feature>
<dbReference type="InterPro" id="IPR005467">
    <property type="entry name" value="His_kinase_dom"/>
</dbReference>
<dbReference type="InterPro" id="IPR000700">
    <property type="entry name" value="PAS-assoc_C"/>
</dbReference>
<dbReference type="InterPro" id="IPR001789">
    <property type="entry name" value="Sig_transdc_resp-reg_receiver"/>
</dbReference>
<dbReference type="InterPro" id="IPR003661">
    <property type="entry name" value="HisK_dim/P_dom"/>
</dbReference>
<keyword evidence="3 4" id="KW-0597">Phosphoprotein</keyword>
<comment type="caution">
    <text evidence="10">The sequence shown here is derived from an EMBL/GenBank/DDBJ whole genome shotgun (WGS) entry which is preliminary data.</text>
</comment>
<feature type="domain" description="Response regulatory" evidence="7">
    <location>
        <begin position="649"/>
        <end position="769"/>
    </location>
</feature>
<feature type="domain" description="PAS" evidence="8">
    <location>
        <begin position="143"/>
        <end position="188"/>
    </location>
</feature>
<evidence type="ECO:0000256" key="3">
    <source>
        <dbReference type="ARBA" id="ARBA00022553"/>
    </source>
</evidence>
<evidence type="ECO:0000313" key="11">
    <source>
        <dbReference type="Proteomes" id="UP000287853"/>
    </source>
</evidence>
<dbReference type="Proteomes" id="UP000287853">
    <property type="component" value="Unassembled WGS sequence"/>
</dbReference>
<dbReference type="PROSITE" id="PS50109">
    <property type="entry name" value="HIS_KIN"/>
    <property type="match status" value="1"/>
</dbReference>
<dbReference type="CDD" id="cd00130">
    <property type="entry name" value="PAS"/>
    <property type="match status" value="2"/>
</dbReference>
<dbReference type="InterPro" id="IPR011006">
    <property type="entry name" value="CheY-like_superfamily"/>
</dbReference>
<dbReference type="SMART" id="SM00388">
    <property type="entry name" value="HisKA"/>
    <property type="match status" value="1"/>
</dbReference>
<evidence type="ECO:0000259" key="9">
    <source>
        <dbReference type="PROSITE" id="PS50113"/>
    </source>
</evidence>
<dbReference type="PROSITE" id="PS50110">
    <property type="entry name" value="RESPONSE_REGULATORY"/>
    <property type="match status" value="2"/>
</dbReference>
<dbReference type="SMART" id="SM00448">
    <property type="entry name" value="REC"/>
    <property type="match status" value="2"/>
</dbReference>
<accession>A0A3S3QPK5</accession>
<dbReference type="InterPro" id="IPR013656">
    <property type="entry name" value="PAS_4"/>
</dbReference>
<dbReference type="SUPFAM" id="SSF47384">
    <property type="entry name" value="Homodimeric domain of signal transducing histidine kinase"/>
    <property type="match status" value="1"/>
</dbReference>
<dbReference type="PROSITE" id="PS50112">
    <property type="entry name" value="PAS"/>
    <property type="match status" value="2"/>
</dbReference>
<dbReference type="Pfam" id="PF13426">
    <property type="entry name" value="PAS_9"/>
    <property type="match status" value="1"/>
</dbReference>
<dbReference type="Pfam" id="PF00512">
    <property type="entry name" value="HisKA"/>
    <property type="match status" value="1"/>
</dbReference>
<dbReference type="SMART" id="SM00387">
    <property type="entry name" value="HATPase_c"/>
    <property type="match status" value="1"/>
</dbReference>
<feature type="domain" description="PAC" evidence="9">
    <location>
        <begin position="347"/>
        <end position="399"/>
    </location>
</feature>
<dbReference type="Gene3D" id="3.40.50.2300">
    <property type="match status" value="2"/>
</dbReference>
<dbReference type="CDD" id="cd17546">
    <property type="entry name" value="REC_hyHK_CKI1_RcsC-like"/>
    <property type="match status" value="1"/>
</dbReference>
<dbReference type="InterPro" id="IPR000014">
    <property type="entry name" value="PAS"/>
</dbReference>
<dbReference type="CDD" id="cd19920">
    <property type="entry name" value="REC_PA4781-like"/>
    <property type="match status" value="1"/>
</dbReference>
<evidence type="ECO:0000259" key="6">
    <source>
        <dbReference type="PROSITE" id="PS50109"/>
    </source>
</evidence>
<dbReference type="PANTHER" id="PTHR43065">
    <property type="entry name" value="SENSOR HISTIDINE KINASE"/>
    <property type="match status" value="1"/>
</dbReference>
<evidence type="ECO:0000313" key="10">
    <source>
        <dbReference type="EMBL" id="RWX43986.1"/>
    </source>
</evidence>
<feature type="domain" description="Response regulatory" evidence="7">
    <location>
        <begin position="8"/>
        <end position="124"/>
    </location>
</feature>
<dbReference type="Pfam" id="PF08448">
    <property type="entry name" value="PAS_4"/>
    <property type="match status" value="1"/>
</dbReference>
<dbReference type="SUPFAM" id="SSF55874">
    <property type="entry name" value="ATPase domain of HSP90 chaperone/DNA topoisomerase II/histidine kinase"/>
    <property type="match status" value="1"/>
</dbReference>
<dbReference type="InterPro" id="IPR036890">
    <property type="entry name" value="HATPase_C_sf"/>
</dbReference>
<dbReference type="NCBIfam" id="TIGR00229">
    <property type="entry name" value="sensory_box"/>
    <property type="match status" value="2"/>
</dbReference>
<feature type="domain" description="Histidine kinase" evidence="6">
    <location>
        <begin position="412"/>
        <end position="629"/>
    </location>
</feature>
<dbReference type="InterPro" id="IPR003594">
    <property type="entry name" value="HATPase_dom"/>
</dbReference>
<dbReference type="PRINTS" id="PR00344">
    <property type="entry name" value="BCTRLSENSOR"/>
</dbReference>
<organism evidence="10 11">
    <name type="scientific">Candidatus Electrothrix aarhusensis</name>
    <dbReference type="NCBI Taxonomy" id="1859131"/>
    <lineage>
        <taxon>Bacteria</taxon>
        <taxon>Pseudomonadati</taxon>
        <taxon>Thermodesulfobacteriota</taxon>
        <taxon>Desulfobulbia</taxon>
        <taxon>Desulfobulbales</taxon>
        <taxon>Desulfobulbaceae</taxon>
        <taxon>Candidatus Electrothrix</taxon>
    </lineage>
</organism>
<dbReference type="InterPro" id="IPR001610">
    <property type="entry name" value="PAC"/>
</dbReference>
<evidence type="ECO:0000256" key="2">
    <source>
        <dbReference type="ARBA" id="ARBA00012438"/>
    </source>
</evidence>
<feature type="domain" description="PAS" evidence="8">
    <location>
        <begin position="269"/>
        <end position="342"/>
    </location>
</feature>
<dbReference type="Gene3D" id="3.30.565.10">
    <property type="entry name" value="Histidine kinase-like ATPase, C-terminal domain"/>
    <property type="match status" value="1"/>
</dbReference>
<name>A0A3S3QPK5_9BACT</name>
<dbReference type="GO" id="GO:0000155">
    <property type="term" value="F:phosphorelay sensor kinase activity"/>
    <property type="evidence" value="ECO:0007669"/>
    <property type="project" value="InterPro"/>
</dbReference>
<dbReference type="InterPro" id="IPR036097">
    <property type="entry name" value="HisK_dim/P_sf"/>
</dbReference>
<gene>
    <name evidence="10" type="ORF">H206_02649</name>
</gene>
<evidence type="ECO:0000256" key="5">
    <source>
        <dbReference type="SAM" id="Coils"/>
    </source>
</evidence>
<dbReference type="Gene3D" id="3.30.450.20">
    <property type="entry name" value="PAS domain"/>
    <property type="match status" value="2"/>
</dbReference>
<dbReference type="InterPro" id="IPR004358">
    <property type="entry name" value="Sig_transdc_His_kin-like_C"/>
</dbReference>
<sequence length="769" mass="84845">MNHQGKDIILIVDDQPINLKILLSFLQEQDFELRILQSGVQALALLQETIPDIILLDVMMPELDGFETCRRIKADERLVDIPIIFMTALDTVEDKVTGFKAGGVDYITKPFQQTEVLIRINTHINLRKKALKLKETQEELLLQKNKLEALINSIPDPIYIKDVDNKYIGCNRAFEETAGKPEQEIIGRGDHAVFSSKVAASFRVKDQEMLAFGEAKRTEELIIAPNGEKLFFDIRKTPYIGPDGNLLGLIGIFRNINELKRAQQEAEEERERLSVTLQSIGDGVITTDVHGKTVFINRAAEKLTGWKNADAVGKDSDEIFRIFEEKTGEKAPSPVVRVLRAGKRLALSRDAVLHPKGGTKMSIADSGAPIRDRENQVIGVVVIFRDITQEKKMEQERVKMRKLESVGVLAGGIAHDFNNLLSAILGNIELASSGVTKDSKISALLADAQKATERATKLTYQLLTFSKGGEPIKEKTSLPDLVSESANFVLHGSLVSCEFSFAEDLWMIYADSGQMSQVIQNIILNAKDAMPNGGRIRVECSNVKDLASGLLLRRHKGNFVRITLQDTGVGIPRDIIDSIFDPYFTTKKEGNGLGLAICHSIIKKHGGHITVHSESQQGTIFSIYLPALPAPKSKETEPQDQEKMVSSTKIMVMDDDLMLRNLARSQLAALGHDAVLVKDGAEAISTYQEMQESDSPIDLVILDLTIPGGMGGKETAQKLLQLDPEAKLIVASGYSNDPVMAGYNEYGFRAAVAKPFTLKELRKAIAAAH</sequence>
<dbReference type="Gene3D" id="1.10.287.130">
    <property type="match status" value="1"/>
</dbReference>
<dbReference type="EMBL" id="MTKO01000104">
    <property type="protein sequence ID" value="RWX43986.1"/>
    <property type="molecule type" value="Genomic_DNA"/>
</dbReference>
<dbReference type="PANTHER" id="PTHR43065:SF42">
    <property type="entry name" value="TWO-COMPONENT SENSOR PPRA"/>
    <property type="match status" value="1"/>
</dbReference>
<evidence type="ECO:0000256" key="4">
    <source>
        <dbReference type="PROSITE-ProRule" id="PRU00169"/>
    </source>
</evidence>
<proteinExistence type="predicted"/>
<feature type="modified residue" description="4-aspartylphosphate" evidence="4">
    <location>
        <position position="57"/>
    </location>
</feature>
<feature type="domain" description="PAC" evidence="9">
    <location>
        <begin position="216"/>
        <end position="268"/>
    </location>
</feature>
<dbReference type="Pfam" id="PF00072">
    <property type="entry name" value="Response_reg"/>
    <property type="match status" value="2"/>
</dbReference>
<dbReference type="AlphaFoldDB" id="A0A3S3QPK5"/>
<feature type="coiled-coil region" evidence="5">
    <location>
        <begin position="249"/>
        <end position="279"/>
    </location>
</feature>
<dbReference type="Pfam" id="PF02518">
    <property type="entry name" value="HATPase_c"/>
    <property type="match status" value="1"/>
</dbReference>
<dbReference type="SUPFAM" id="SSF52172">
    <property type="entry name" value="CheY-like"/>
    <property type="match status" value="2"/>
</dbReference>
<dbReference type="SUPFAM" id="SSF55785">
    <property type="entry name" value="PYP-like sensor domain (PAS domain)"/>
    <property type="match status" value="2"/>
</dbReference>
<reference evidence="10 11" key="1">
    <citation type="submission" date="2017-01" db="EMBL/GenBank/DDBJ databases">
        <title>The cable genome- insights into the physiology and evolution of filamentous bacteria capable of sulfide oxidation via long distance electron transfer.</title>
        <authorList>
            <person name="Schreiber L."/>
            <person name="Bjerg J.T."/>
            <person name="Boggild A."/>
            <person name="Van De Vossenberg J."/>
            <person name="Meysman F."/>
            <person name="Nielsen L.P."/>
            <person name="Schramm A."/>
            <person name="Kjeldsen K.U."/>
        </authorList>
    </citation>
    <scope>NUCLEOTIDE SEQUENCE [LARGE SCALE GENOMIC DNA]</scope>
    <source>
        <strain evidence="10">MCF</strain>
    </source>
</reference>
<keyword evidence="11" id="KW-1185">Reference proteome</keyword>
<protein>
    <recommendedName>
        <fullName evidence="2">histidine kinase</fullName>
        <ecNumber evidence="2">2.7.13.3</ecNumber>
    </recommendedName>
</protein>